<feature type="transmembrane region" description="Helical" evidence="2">
    <location>
        <begin position="273"/>
        <end position="291"/>
    </location>
</feature>
<dbReference type="InterPro" id="IPR037185">
    <property type="entry name" value="EmrE-like"/>
</dbReference>
<feature type="transmembrane region" description="Helical" evidence="2">
    <location>
        <begin position="104"/>
        <end position="128"/>
    </location>
</feature>
<name>A0A1G7UR33_9HYPH</name>
<feature type="domain" description="EamA" evidence="3">
    <location>
        <begin position="160"/>
        <end position="286"/>
    </location>
</feature>
<evidence type="ECO:0000256" key="2">
    <source>
        <dbReference type="SAM" id="Phobius"/>
    </source>
</evidence>
<dbReference type="SUPFAM" id="SSF103481">
    <property type="entry name" value="Multidrug resistance efflux transporter EmrE"/>
    <property type="match status" value="2"/>
</dbReference>
<dbReference type="OrthoDB" id="9815809at2"/>
<feature type="transmembrane region" description="Helical" evidence="2">
    <location>
        <begin position="161"/>
        <end position="179"/>
    </location>
</feature>
<dbReference type="RefSeq" id="WP_090594271.1">
    <property type="nucleotide sequence ID" value="NZ_FNCS01000003.1"/>
</dbReference>
<dbReference type="InterPro" id="IPR000620">
    <property type="entry name" value="EamA_dom"/>
</dbReference>
<dbReference type="Proteomes" id="UP000199495">
    <property type="component" value="Unassembled WGS sequence"/>
</dbReference>
<proteinExistence type="predicted"/>
<feature type="region of interest" description="Disordered" evidence="1">
    <location>
        <begin position="309"/>
        <end position="333"/>
    </location>
</feature>
<feature type="transmembrane region" description="Helical" evidence="2">
    <location>
        <begin position="219"/>
        <end position="238"/>
    </location>
</feature>
<reference evidence="4 5" key="1">
    <citation type="submission" date="2016-10" db="EMBL/GenBank/DDBJ databases">
        <authorList>
            <person name="de Groot N.N."/>
        </authorList>
    </citation>
    <scope>NUCLEOTIDE SEQUENCE [LARGE SCALE GENOMIC DNA]</scope>
    <source>
        <strain evidence="4 5">CGMCC 1.10267</strain>
    </source>
</reference>
<evidence type="ECO:0000259" key="3">
    <source>
        <dbReference type="Pfam" id="PF00892"/>
    </source>
</evidence>
<keyword evidence="2" id="KW-0812">Transmembrane</keyword>
<feature type="transmembrane region" description="Helical" evidence="2">
    <location>
        <begin position="191"/>
        <end position="213"/>
    </location>
</feature>
<organism evidence="4 5">
    <name type="scientific">Pelagibacterium luteolum</name>
    <dbReference type="NCBI Taxonomy" id="440168"/>
    <lineage>
        <taxon>Bacteria</taxon>
        <taxon>Pseudomonadati</taxon>
        <taxon>Pseudomonadota</taxon>
        <taxon>Alphaproteobacteria</taxon>
        <taxon>Hyphomicrobiales</taxon>
        <taxon>Devosiaceae</taxon>
        <taxon>Pelagibacterium</taxon>
    </lineage>
</organism>
<dbReference type="AlphaFoldDB" id="A0A1G7UR33"/>
<keyword evidence="2" id="KW-0472">Membrane</keyword>
<feature type="transmembrane region" description="Helical" evidence="2">
    <location>
        <begin position="135"/>
        <end position="155"/>
    </location>
</feature>
<dbReference type="EMBL" id="FNCS01000003">
    <property type="protein sequence ID" value="SDG49701.1"/>
    <property type="molecule type" value="Genomic_DNA"/>
</dbReference>
<sequence>MTAQKSVPFTASELNLGKGVGFLLAAMVIFGVQDAISKILVETYSPFQIVMIRYWAFFALAIWLVVRNSTLRRAFVSRAVGWQVARGVLLVVDIWFFAEALKTVALGDIGAINMVYPLLVTVFAIPLLGEKVGMVRMSAVLMGFAGALLIIRPGFITVELGVIYAVLSSAFYALYLVLTRKVSQVDTTTTSLFYVAVVGLVLTTAVGVFFWAPIAMEDLWMVGVLCLTMCGGHGLVMVSLRYAPASMLQPFNYFSLPWAITLGFVVFGTVIDGFALAGGVIIVVAGLAVMWRERQLAVKRPLMKGSAIAAPHLSPKSPDPSPDTLHPEVRQKG</sequence>
<gene>
    <name evidence="4" type="ORF">SAMN04487974_103211</name>
</gene>
<feature type="transmembrane region" description="Helical" evidence="2">
    <location>
        <begin position="79"/>
        <end position="98"/>
    </location>
</feature>
<feature type="transmembrane region" description="Helical" evidence="2">
    <location>
        <begin position="250"/>
        <end position="267"/>
    </location>
</feature>
<dbReference type="PANTHER" id="PTHR22911:SF103">
    <property type="entry name" value="BLR2811 PROTEIN"/>
    <property type="match status" value="1"/>
</dbReference>
<protein>
    <submittedName>
        <fullName evidence="4">Permease of the drug/metabolite transporter (DMT) superfamily</fullName>
    </submittedName>
</protein>
<dbReference type="PANTHER" id="PTHR22911">
    <property type="entry name" value="ACYL-MALONYL CONDENSING ENZYME-RELATED"/>
    <property type="match status" value="1"/>
</dbReference>
<keyword evidence="5" id="KW-1185">Reference proteome</keyword>
<dbReference type="GO" id="GO:0016020">
    <property type="term" value="C:membrane"/>
    <property type="evidence" value="ECO:0007669"/>
    <property type="project" value="InterPro"/>
</dbReference>
<evidence type="ECO:0000313" key="4">
    <source>
        <dbReference type="EMBL" id="SDG49701.1"/>
    </source>
</evidence>
<evidence type="ECO:0000256" key="1">
    <source>
        <dbReference type="SAM" id="MobiDB-lite"/>
    </source>
</evidence>
<dbReference type="Pfam" id="PF00892">
    <property type="entry name" value="EamA"/>
    <property type="match status" value="2"/>
</dbReference>
<accession>A0A1G7UR33</accession>
<evidence type="ECO:0000313" key="5">
    <source>
        <dbReference type="Proteomes" id="UP000199495"/>
    </source>
</evidence>
<feature type="domain" description="EamA" evidence="3">
    <location>
        <begin position="18"/>
        <end position="151"/>
    </location>
</feature>
<dbReference type="STRING" id="440168.SAMN04487974_103211"/>
<feature type="transmembrane region" description="Helical" evidence="2">
    <location>
        <begin position="47"/>
        <end position="67"/>
    </location>
</feature>
<keyword evidence="2" id="KW-1133">Transmembrane helix</keyword>